<keyword evidence="6" id="KW-0460">Magnesium</keyword>
<dbReference type="PANTHER" id="PTHR48090">
    <property type="entry name" value="UNDECAPRENYL-PHOSPHATE 4-DEOXY-4-FORMAMIDO-L-ARABINOSE TRANSFERASE-RELATED"/>
    <property type="match status" value="1"/>
</dbReference>
<evidence type="ECO:0000256" key="4">
    <source>
        <dbReference type="ARBA" id="ARBA00022676"/>
    </source>
</evidence>
<proteinExistence type="inferred from homology"/>
<sequence>MAAIVPAKDEADRVAATVTALLALDDVDLVIVVDDGSTDATAAVAADAEALVVRHPANRGKAAALETGVARLLEEETRTGSDPHVLLFADADLGASATNLEPLLLPVLAGSADLAVANIPRSASSLGAGRVVRLARGQIEAMTGRRIEQPLNGMRAMTRETFADATPLASGWGVEAAMLVDVLRAGRRVVEVPVGLTHRRTGTDLAGRLHRAKQLRDVSTALLARRFLS</sequence>
<comment type="catalytic activity">
    <reaction evidence="9">
        <text>(2R)-3-phosphoglycerate + UDP-alpha-D-glucose = (2R)-2-O-(alpha-D-glucopyranosyl)-3-phospho-glycerate + UDP + H(+)</text>
        <dbReference type="Rhea" id="RHEA:31319"/>
        <dbReference type="ChEBI" id="CHEBI:15378"/>
        <dbReference type="ChEBI" id="CHEBI:58223"/>
        <dbReference type="ChEBI" id="CHEBI:58272"/>
        <dbReference type="ChEBI" id="CHEBI:58885"/>
        <dbReference type="ChEBI" id="CHEBI:62600"/>
        <dbReference type="EC" id="2.4.1.266"/>
    </reaction>
    <physiologicalReaction direction="left-to-right" evidence="9">
        <dbReference type="Rhea" id="RHEA:31320"/>
    </physiologicalReaction>
</comment>
<evidence type="ECO:0000256" key="8">
    <source>
        <dbReference type="ARBA" id="ARBA00040894"/>
    </source>
</evidence>
<gene>
    <name evidence="12" type="ORF">EXU32_15020</name>
</gene>
<evidence type="ECO:0000256" key="1">
    <source>
        <dbReference type="ARBA" id="ARBA00001936"/>
    </source>
</evidence>
<evidence type="ECO:0000256" key="2">
    <source>
        <dbReference type="ARBA" id="ARBA00001946"/>
    </source>
</evidence>
<dbReference type="GO" id="GO:0016757">
    <property type="term" value="F:glycosyltransferase activity"/>
    <property type="evidence" value="ECO:0007669"/>
    <property type="project" value="UniProtKB-KW"/>
</dbReference>
<comment type="cofactor">
    <cofactor evidence="1">
        <name>Mn(2+)</name>
        <dbReference type="ChEBI" id="CHEBI:29035"/>
    </cofactor>
</comment>
<evidence type="ECO:0000256" key="3">
    <source>
        <dbReference type="ARBA" id="ARBA00006739"/>
    </source>
</evidence>
<dbReference type="InterPro" id="IPR050256">
    <property type="entry name" value="Glycosyltransferase_2"/>
</dbReference>
<dbReference type="Gene3D" id="3.90.550.10">
    <property type="entry name" value="Spore Coat Polysaccharide Biosynthesis Protein SpsA, Chain A"/>
    <property type="match status" value="1"/>
</dbReference>
<dbReference type="SUPFAM" id="SSF53448">
    <property type="entry name" value="Nucleotide-diphospho-sugar transferases"/>
    <property type="match status" value="1"/>
</dbReference>
<organism evidence="12 13">
    <name type="scientific">Janibacter limosus</name>
    <dbReference type="NCBI Taxonomy" id="53458"/>
    <lineage>
        <taxon>Bacteria</taxon>
        <taxon>Bacillati</taxon>
        <taxon>Actinomycetota</taxon>
        <taxon>Actinomycetes</taxon>
        <taxon>Micrococcales</taxon>
        <taxon>Intrasporangiaceae</taxon>
        <taxon>Janibacter</taxon>
    </lineage>
</organism>
<dbReference type="EC" id="2.4.1.266" evidence="7"/>
<dbReference type="PANTHER" id="PTHR48090:SF10">
    <property type="entry name" value="GLUCOSYL-3-PHOSPHOGLYCERATE SYNTHASE"/>
    <property type="match status" value="1"/>
</dbReference>
<protein>
    <recommendedName>
        <fullName evidence="8">Glucosyl-3-phosphoglycerate synthase</fullName>
        <ecNumber evidence="7">2.4.1.266</ecNumber>
    </recommendedName>
</protein>
<dbReference type="Proteomes" id="UP000290408">
    <property type="component" value="Chromosome"/>
</dbReference>
<keyword evidence="13" id="KW-1185">Reference proteome</keyword>
<evidence type="ECO:0000256" key="10">
    <source>
        <dbReference type="ARBA" id="ARBA00048997"/>
    </source>
</evidence>
<dbReference type="Pfam" id="PF00535">
    <property type="entry name" value="Glycos_transf_2"/>
    <property type="match status" value="1"/>
</dbReference>
<evidence type="ECO:0000259" key="11">
    <source>
        <dbReference type="Pfam" id="PF00535"/>
    </source>
</evidence>
<dbReference type="KEGG" id="jli:EXU32_15020"/>
<keyword evidence="4" id="KW-0328">Glycosyltransferase</keyword>
<feature type="domain" description="Glycosyltransferase 2-like" evidence="11">
    <location>
        <begin position="4"/>
        <end position="151"/>
    </location>
</feature>
<reference evidence="12 13" key="1">
    <citation type="submission" date="2019-02" db="EMBL/GenBank/DDBJ databases">
        <title>Genomic data mining of an Antarctic deep-sea actinobacterium, Janibacterlimosus P3-3-X1.</title>
        <authorList>
            <person name="Liao L."/>
            <person name="Chen B."/>
        </authorList>
    </citation>
    <scope>NUCLEOTIDE SEQUENCE [LARGE SCALE GENOMIC DNA]</scope>
    <source>
        <strain evidence="12 13">P3-3-X1</strain>
    </source>
</reference>
<evidence type="ECO:0000256" key="6">
    <source>
        <dbReference type="ARBA" id="ARBA00022842"/>
    </source>
</evidence>
<comment type="similarity">
    <text evidence="3">Belongs to the glycosyltransferase 2 family.</text>
</comment>
<dbReference type="EMBL" id="CP036164">
    <property type="protein sequence ID" value="QBF48060.1"/>
    <property type="molecule type" value="Genomic_DNA"/>
</dbReference>
<comment type="catalytic activity">
    <reaction evidence="10">
        <text>an NDP-alpha-D-glucose + (2R)-3-phosphoglycerate = (2R)-2-O-(alpha-D-glucopyranosyl)-3-phospho-glycerate + a ribonucleoside 5'-diphosphate + H(+)</text>
        <dbReference type="Rhea" id="RHEA:47244"/>
        <dbReference type="ChEBI" id="CHEBI:15378"/>
        <dbReference type="ChEBI" id="CHEBI:57930"/>
        <dbReference type="ChEBI" id="CHEBI:58272"/>
        <dbReference type="ChEBI" id="CHEBI:62600"/>
        <dbReference type="ChEBI" id="CHEBI:76533"/>
        <dbReference type="EC" id="2.4.1.266"/>
    </reaction>
    <physiologicalReaction direction="left-to-right" evidence="10">
        <dbReference type="Rhea" id="RHEA:47245"/>
    </physiologicalReaction>
</comment>
<evidence type="ECO:0000313" key="13">
    <source>
        <dbReference type="Proteomes" id="UP000290408"/>
    </source>
</evidence>
<dbReference type="OrthoDB" id="9810303at2"/>
<accession>A0A4P6N0Q8</accession>
<evidence type="ECO:0000256" key="9">
    <source>
        <dbReference type="ARBA" id="ARBA00048689"/>
    </source>
</evidence>
<comment type="cofactor">
    <cofactor evidence="2">
        <name>Mg(2+)</name>
        <dbReference type="ChEBI" id="CHEBI:18420"/>
    </cofactor>
</comment>
<dbReference type="AlphaFoldDB" id="A0A4P6N0Q8"/>
<evidence type="ECO:0000256" key="7">
    <source>
        <dbReference type="ARBA" id="ARBA00039022"/>
    </source>
</evidence>
<name>A0A4P6N0Q8_9MICO</name>
<evidence type="ECO:0000256" key="5">
    <source>
        <dbReference type="ARBA" id="ARBA00022679"/>
    </source>
</evidence>
<dbReference type="InterPro" id="IPR001173">
    <property type="entry name" value="Glyco_trans_2-like"/>
</dbReference>
<evidence type="ECO:0000313" key="12">
    <source>
        <dbReference type="EMBL" id="QBF48060.1"/>
    </source>
</evidence>
<keyword evidence="5 12" id="KW-0808">Transferase</keyword>
<dbReference type="STRING" id="1216970.GCA_001570985_00724"/>
<dbReference type="InterPro" id="IPR029044">
    <property type="entry name" value="Nucleotide-diphossugar_trans"/>
</dbReference>